<dbReference type="KEGG" id="hakz:J0X25_18105"/>
<protein>
    <recommendedName>
        <fullName evidence="1">Zinc-ribbon domain-containing protein</fullName>
    </recommendedName>
</protein>
<dbReference type="RefSeq" id="WP_207288871.1">
    <property type="nucleotide sequence ID" value="NZ_CP071462.1"/>
</dbReference>
<proteinExistence type="predicted"/>
<dbReference type="Pfam" id="PF13240">
    <property type="entry name" value="Zn_Ribbon_1"/>
    <property type="match status" value="1"/>
</dbReference>
<evidence type="ECO:0000313" key="3">
    <source>
        <dbReference type="Proteomes" id="UP000663203"/>
    </source>
</evidence>
<evidence type="ECO:0000259" key="1">
    <source>
        <dbReference type="Pfam" id="PF13240"/>
    </source>
</evidence>
<dbReference type="Gene3D" id="2.20.20.30">
    <property type="entry name" value="reverse gyrase domain"/>
    <property type="match status" value="1"/>
</dbReference>
<dbReference type="AlphaFoldDB" id="A0A8A2VB85"/>
<accession>A0A8A2VB85</accession>
<dbReference type="Proteomes" id="UP000663203">
    <property type="component" value="Chromosome"/>
</dbReference>
<gene>
    <name evidence="2" type="ORF">J0X25_18105</name>
</gene>
<reference evidence="2 3" key="1">
    <citation type="submission" date="2021-03" db="EMBL/GenBank/DDBJ databases">
        <title>Haloterrigena longa sp. nov. and Haloterrigena limicola sp. nov., extremely halophilic archaea isolated from a salt lake.</title>
        <authorList>
            <person name="Henglin C."/>
        </authorList>
    </citation>
    <scope>NUCLEOTIDE SEQUENCE [LARGE SCALE GENOMIC DNA]</scope>
    <source>
        <strain evidence="2 3">KZCA68</strain>
    </source>
</reference>
<evidence type="ECO:0000313" key="2">
    <source>
        <dbReference type="EMBL" id="QSW99263.1"/>
    </source>
</evidence>
<dbReference type="InterPro" id="IPR026870">
    <property type="entry name" value="Zinc_ribbon_dom"/>
</dbReference>
<dbReference type="EMBL" id="CP071462">
    <property type="protein sequence ID" value="QSW99263.1"/>
    <property type="molecule type" value="Genomic_DNA"/>
</dbReference>
<dbReference type="SUPFAM" id="SSF57802">
    <property type="entry name" value="Rubredoxin-like"/>
    <property type="match status" value="1"/>
</dbReference>
<organism evidence="2 3">
    <name type="scientific">Haloterrigena alkaliphila</name>
    <dbReference type="NCBI Taxonomy" id="2816475"/>
    <lineage>
        <taxon>Archaea</taxon>
        <taxon>Methanobacteriati</taxon>
        <taxon>Methanobacteriota</taxon>
        <taxon>Stenosarchaea group</taxon>
        <taxon>Halobacteria</taxon>
        <taxon>Halobacteriales</taxon>
        <taxon>Natrialbaceae</taxon>
        <taxon>Haloterrigena</taxon>
    </lineage>
</organism>
<dbReference type="GeneID" id="63189260"/>
<name>A0A8A2VB85_9EURY</name>
<keyword evidence="3" id="KW-1185">Reference proteome</keyword>
<sequence length="47" mass="5293">MGVVTKLRHFVDDDEGLYECRNCGAKLDDDRDPCPTCGSAEIAHYEF</sequence>
<feature type="domain" description="Zinc-ribbon" evidence="1">
    <location>
        <begin position="20"/>
        <end position="39"/>
    </location>
</feature>